<evidence type="ECO:0000313" key="2">
    <source>
        <dbReference type="EMBL" id="MBS7527017.1"/>
    </source>
</evidence>
<name>A0ABS5PQ37_9FIRM</name>
<dbReference type="RefSeq" id="WP_213236878.1">
    <property type="nucleotide sequence ID" value="NZ_JAHBCL010000015.1"/>
</dbReference>
<dbReference type="PANTHER" id="PTHR46246:SF1">
    <property type="entry name" value="GUANOSINE-3',5'-BIS(DIPHOSPHATE) 3'-PYROPHOSPHOHYDROLASE MESH1"/>
    <property type="match status" value="1"/>
</dbReference>
<reference evidence="2 3" key="1">
    <citation type="submission" date="2021-05" db="EMBL/GenBank/DDBJ databases">
        <title>Fusibacter ferrireducens sp. nov., an anaerobic, sulfur- and Fe-reducing bacterium isolated from the mangrove sediment.</title>
        <authorList>
            <person name="Qiu D."/>
        </authorList>
    </citation>
    <scope>NUCLEOTIDE SEQUENCE [LARGE SCALE GENOMIC DNA]</scope>
    <source>
        <strain evidence="2 3">DSM 12116</strain>
    </source>
</reference>
<keyword evidence="3" id="KW-1185">Reference proteome</keyword>
<protein>
    <submittedName>
        <fullName evidence="2">Bifunctional (P)ppGpp synthetase/guanosine-3',5'-bis(Diphosphate) 3'-pyrophosphohydrolase</fullName>
    </submittedName>
</protein>
<dbReference type="EMBL" id="JAHBCL010000015">
    <property type="protein sequence ID" value="MBS7527017.1"/>
    <property type="molecule type" value="Genomic_DNA"/>
</dbReference>
<dbReference type="Pfam" id="PF13328">
    <property type="entry name" value="HD_4"/>
    <property type="match status" value="1"/>
</dbReference>
<dbReference type="InterPro" id="IPR003607">
    <property type="entry name" value="HD/PDEase_dom"/>
</dbReference>
<dbReference type="Proteomes" id="UP000746471">
    <property type="component" value="Unassembled WGS sequence"/>
</dbReference>
<comment type="caution">
    <text evidence="2">The sequence shown here is derived from an EMBL/GenBank/DDBJ whole genome shotgun (WGS) entry which is preliminary data.</text>
</comment>
<feature type="domain" description="HD/PDEase" evidence="1">
    <location>
        <begin position="22"/>
        <end position="129"/>
    </location>
</feature>
<evidence type="ECO:0000259" key="1">
    <source>
        <dbReference type="SMART" id="SM00471"/>
    </source>
</evidence>
<evidence type="ECO:0000313" key="3">
    <source>
        <dbReference type="Proteomes" id="UP000746471"/>
    </source>
</evidence>
<proteinExistence type="predicted"/>
<sequence>MILYQAIHTALKAHDGQIRKLDLDLYAAHPIEVGMILSKYGFSDDVICAGILHDTLEDTPLIYDDLIKAFGKHVADLVNDCTEQDKSLDWQTRKKRYLAHLETVSDEVRFIVCVDKLTNLKSIHRHLSEMGDTLWTKFNAGFEQQSWYYHAVLKRLAPIRHHALYRELASEIDLVFPANETETQVK</sequence>
<dbReference type="Gene3D" id="1.10.3210.10">
    <property type="entry name" value="Hypothetical protein af1432"/>
    <property type="match status" value="1"/>
</dbReference>
<dbReference type="SUPFAM" id="SSF109604">
    <property type="entry name" value="HD-domain/PDEase-like"/>
    <property type="match status" value="1"/>
</dbReference>
<organism evidence="2 3">
    <name type="scientific">Fusibacter paucivorans</name>
    <dbReference type="NCBI Taxonomy" id="76009"/>
    <lineage>
        <taxon>Bacteria</taxon>
        <taxon>Bacillati</taxon>
        <taxon>Bacillota</taxon>
        <taxon>Clostridia</taxon>
        <taxon>Eubacteriales</taxon>
        <taxon>Eubacteriales Family XII. Incertae Sedis</taxon>
        <taxon>Fusibacter</taxon>
    </lineage>
</organism>
<gene>
    <name evidence="2" type="ORF">KHM83_10025</name>
</gene>
<dbReference type="InterPro" id="IPR052194">
    <property type="entry name" value="MESH1"/>
</dbReference>
<dbReference type="SMART" id="SM00471">
    <property type="entry name" value="HDc"/>
    <property type="match status" value="1"/>
</dbReference>
<dbReference type="PANTHER" id="PTHR46246">
    <property type="entry name" value="GUANOSINE-3',5'-BIS(DIPHOSPHATE) 3'-PYROPHOSPHOHYDROLASE MESH1"/>
    <property type="match status" value="1"/>
</dbReference>
<accession>A0ABS5PQ37</accession>